<keyword evidence="1 6" id="KW-0808">Transferase</keyword>
<sequence length="171" mass="19463">MLKLPEDKRHLLKEPLGKLFKNSNDLFNYIDSINYKKIITVGDVVSAEFLKKGPKPDIIIVDFIVERANAKEEIKNTINEHPAPQIEVNNPAGKITRELWNVIRDTKSPVKIIVDGEDDLATIPAVLHAPLDSLVVYGQPKEGLVLVRVSEEKKREFKNIIEQFKDELKTK</sequence>
<feature type="binding site" evidence="6">
    <location>
        <position position="43"/>
    </location>
    <ligand>
        <name>GTP</name>
        <dbReference type="ChEBI" id="CHEBI:37565"/>
    </ligand>
</feature>
<keyword evidence="3 6" id="KW-0418">Kinase</keyword>
<name>A0ABR5TJN4_9EURY</name>
<dbReference type="PANTHER" id="PTHR40732">
    <property type="entry name" value="UPF0218 PROTEIN TK1697"/>
    <property type="match status" value="1"/>
</dbReference>
<dbReference type="InterPro" id="IPR007164">
    <property type="entry name" value="GTP-dep_dephospho-CoA_kin"/>
</dbReference>
<evidence type="ECO:0000256" key="4">
    <source>
        <dbReference type="ARBA" id="ARBA00022993"/>
    </source>
</evidence>
<evidence type="ECO:0000256" key="5">
    <source>
        <dbReference type="ARBA" id="ARBA00023134"/>
    </source>
</evidence>
<keyword evidence="5 6" id="KW-0342">GTP-binding</keyword>
<keyword evidence="8" id="KW-1185">Reference proteome</keyword>
<dbReference type="PIRSF" id="PIRSF006533">
    <property type="entry name" value="UCP006533"/>
    <property type="match status" value="1"/>
</dbReference>
<protein>
    <recommendedName>
        <fullName evidence="6">GTP-dependent dephospho-CoA kinase</fullName>
        <ecNumber evidence="6">2.7.1.237</ecNumber>
    </recommendedName>
    <alternativeName>
        <fullName evidence="6">Dephospho-coenzyme A kinase</fullName>
        <shortName evidence="6">DPCK</shortName>
    </alternativeName>
</protein>
<evidence type="ECO:0000256" key="1">
    <source>
        <dbReference type="ARBA" id="ARBA00022679"/>
    </source>
</evidence>
<evidence type="ECO:0000313" key="8">
    <source>
        <dbReference type="Proteomes" id="UP000070633"/>
    </source>
</evidence>
<proteinExistence type="inferred from homology"/>
<reference evidence="7 8" key="1">
    <citation type="journal article" date="2016" name="Sci. Rep.">
        <title>Metabolic traits of an uncultured archaeal lineage -MSBL1- from brine pools of the Red Sea.</title>
        <authorList>
            <person name="Mwirichia R."/>
            <person name="Alam I."/>
            <person name="Rashid M."/>
            <person name="Vinu M."/>
            <person name="Ba-Alawi W."/>
            <person name="Anthony Kamau A."/>
            <person name="Kamanda Ngugi D."/>
            <person name="Goker M."/>
            <person name="Klenk H.P."/>
            <person name="Bajic V."/>
            <person name="Stingl U."/>
        </authorList>
    </citation>
    <scope>NUCLEOTIDE SEQUENCE [LARGE SCALE GENOMIC DNA]</scope>
    <source>
        <strain evidence="7">SCGC-AAA382M17</strain>
    </source>
</reference>
<accession>A0ABR5TJN4</accession>
<keyword evidence="4 6" id="KW-0173">Coenzyme A biosynthesis</keyword>
<comment type="function">
    <text evidence="6">Catalyzes the GTP-dependent phosphorylation of the 3'-hydroxyl group of dephosphocoenzyme A to form coenzyme A (CoA).</text>
</comment>
<comment type="catalytic activity">
    <reaction evidence="6">
        <text>3'-dephospho-CoA + GTP = GDP + CoA + H(+)</text>
        <dbReference type="Rhea" id="RHEA:61156"/>
        <dbReference type="ChEBI" id="CHEBI:15378"/>
        <dbReference type="ChEBI" id="CHEBI:37565"/>
        <dbReference type="ChEBI" id="CHEBI:57287"/>
        <dbReference type="ChEBI" id="CHEBI:57328"/>
        <dbReference type="ChEBI" id="CHEBI:58189"/>
        <dbReference type="EC" id="2.7.1.237"/>
    </reaction>
</comment>
<dbReference type="PANTHER" id="PTHR40732:SF1">
    <property type="entry name" value="GTP-DEPENDENT DEPHOSPHO-COA KINASE"/>
    <property type="match status" value="1"/>
</dbReference>
<gene>
    <name evidence="7" type="ORF">AKJ55_00945</name>
</gene>
<keyword evidence="2 6" id="KW-0547">Nucleotide-binding</keyword>
<dbReference type="Proteomes" id="UP000070633">
    <property type="component" value="Unassembled WGS sequence"/>
</dbReference>
<evidence type="ECO:0000256" key="3">
    <source>
        <dbReference type="ARBA" id="ARBA00022777"/>
    </source>
</evidence>
<comment type="caution">
    <text evidence="6">Lacks conserved residue(s) required for the propagation of feature annotation.</text>
</comment>
<feature type="binding site" evidence="6">
    <location>
        <position position="45"/>
    </location>
    <ligand>
        <name>GTP</name>
        <dbReference type="ChEBI" id="CHEBI:37565"/>
    </ligand>
</feature>
<evidence type="ECO:0000256" key="6">
    <source>
        <dbReference type="HAMAP-Rule" id="MF_00590"/>
    </source>
</evidence>
<organism evidence="7 8">
    <name type="scientific">candidate division MSBL1 archaeon SCGC-AAA382M17</name>
    <dbReference type="NCBI Taxonomy" id="1698284"/>
    <lineage>
        <taxon>Archaea</taxon>
        <taxon>Methanobacteriati</taxon>
        <taxon>Methanobacteriota</taxon>
        <taxon>candidate division MSBL1</taxon>
    </lineage>
</organism>
<dbReference type="Pfam" id="PF04019">
    <property type="entry name" value="DUF359"/>
    <property type="match status" value="1"/>
</dbReference>
<dbReference type="HAMAP" id="MF_00590">
    <property type="entry name" value="Dephospho_CoA_kinase_GTP_dep"/>
    <property type="match status" value="1"/>
</dbReference>
<feature type="binding site" evidence="6">
    <location>
        <position position="44"/>
    </location>
    <ligand>
        <name>GTP</name>
        <dbReference type="ChEBI" id="CHEBI:37565"/>
    </ligand>
</feature>
<comment type="pathway">
    <text evidence="6">Cofactor biosynthesis; coenzyme A biosynthesis.</text>
</comment>
<dbReference type="EMBL" id="LHYI01000017">
    <property type="protein sequence ID" value="KXB08454.1"/>
    <property type="molecule type" value="Genomic_DNA"/>
</dbReference>
<evidence type="ECO:0000256" key="2">
    <source>
        <dbReference type="ARBA" id="ARBA00022741"/>
    </source>
</evidence>
<evidence type="ECO:0000313" key="7">
    <source>
        <dbReference type="EMBL" id="KXB08454.1"/>
    </source>
</evidence>
<feature type="binding site" evidence="6">
    <location>
        <position position="62"/>
    </location>
    <ligand>
        <name>GTP</name>
        <dbReference type="ChEBI" id="CHEBI:37565"/>
    </ligand>
</feature>
<comment type="caution">
    <text evidence="7">The sequence shown here is derived from an EMBL/GenBank/DDBJ whole genome shotgun (WGS) entry which is preliminary data.</text>
</comment>
<dbReference type="EC" id="2.7.1.237" evidence="6"/>
<comment type="similarity">
    <text evidence="6">Belongs to the GTP-dependent DPCK family.</text>
</comment>
<feature type="binding site" evidence="6">
    <location>
        <position position="118"/>
    </location>
    <ligand>
        <name>GTP</name>
        <dbReference type="ChEBI" id="CHEBI:37565"/>
    </ligand>
</feature>